<dbReference type="GO" id="GO:0043190">
    <property type="term" value="C:ATP-binding cassette (ABC) transporter complex"/>
    <property type="evidence" value="ECO:0007669"/>
    <property type="project" value="InterPro"/>
</dbReference>
<dbReference type="PANTHER" id="PTHR43229:SF2">
    <property type="entry name" value="NODULATION PROTEIN J"/>
    <property type="match status" value="1"/>
</dbReference>
<dbReference type="GO" id="GO:0140359">
    <property type="term" value="F:ABC-type transporter activity"/>
    <property type="evidence" value="ECO:0007669"/>
    <property type="project" value="InterPro"/>
</dbReference>
<evidence type="ECO:0000256" key="3">
    <source>
        <dbReference type="ARBA" id="ARBA00022989"/>
    </source>
</evidence>
<protein>
    <recommendedName>
        <fullName evidence="5">Transport permease protein</fullName>
    </recommendedName>
</protein>
<reference evidence="7" key="1">
    <citation type="submission" date="2020-02" db="EMBL/GenBank/DDBJ databases">
        <authorList>
            <person name="Meier V. D."/>
        </authorList>
    </citation>
    <scope>NUCLEOTIDE SEQUENCE</scope>
    <source>
        <strain evidence="7">AVDCRST_MAG67</strain>
    </source>
</reference>
<feature type="transmembrane region" description="Helical" evidence="5">
    <location>
        <begin position="228"/>
        <end position="247"/>
    </location>
</feature>
<dbReference type="PRINTS" id="PR00164">
    <property type="entry name" value="ABC2TRNSPORT"/>
</dbReference>
<keyword evidence="2 5" id="KW-0812">Transmembrane</keyword>
<dbReference type="InterPro" id="IPR000412">
    <property type="entry name" value="ABC_2_transport"/>
</dbReference>
<dbReference type="PANTHER" id="PTHR43229">
    <property type="entry name" value="NODULATION PROTEIN J"/>
    <property type="match status" value="1"/>
</dbReference>
<keyword evidence="5" id="KW-1003">Cell membrane</keyword>
<keyword evidence="3 5" id="KW-1133">Transmembrane helix</keyword>
<dbReference type="AlphaFoldDB" id="A0A6J4SMF2"/>
<name>A0A6J4SMF2_9ACTN</name>
<proteinExistence type="inferred from homology"/>
<evidence type="ECO:0000256" key="2">
    <source>
        <dbReference type="ARBA" id="ARBA00022692"/>
    </source>
</evidence>
<evidence type="ECO:0000256" key="5">
    <source>
        <dbReference type="RuleBase" id="RU361157"/>
    </source>
</evidence>
<feature type="transmembrane region" description="Helical" evidence="5">
    <location>
        <begin position="25"/>
        <end position="54"/>
    </location>
</feature>
<keyword evidence="5" id="KW-0813">Transport</keyword>
<dbReference type="PIRSF" id="PIRSF006648">
    <property type="entry name" value="DrrB"/>
    <property type="match status" value="1"/>
</dbReference>
<evidence type="ECO:0000259" key="6">
    <source>
        <dbReference type="PROSITE" id="PS51012"/>
    </source>
</evidence>
<comment type="subcellular location">
    <subcellularLocation>
        <location evidence="5">Cell membrane</location>
        <topology evidence="5">Multi-pass membrane protein</topology>
    </subcellularLocation>
    <subcellularLocation>
        <location evidence="1">Membrane</location>
        <topology evidence="1">Multi-pass membrane protein</topology>
    </subcellularLocation>
</comment>
<sequence>MSRLVTDTMVVAERNLVRITRAPDLLLAFTVQPVMFVLLFVYVFGGAIIIPQTYDGYAEFLLPGIIVQNIAFGGFVTALGLNEDLHKGLIDRFRSLPMARPAVLAGRTLADVATNTLSVLVLLVTGLIIGFSFDASPLEILAGFGLLLLFGYAFSWVFALLGLIVSSPEAANSLGFIAVFPLTFISSAFVPVESMPAALQWFAEINPFTILVDAMRALWVDQPAGNTVWGAVAWSLAILAVFAPLAVSRYRRAAGH</sequence>
<accession>A0A6J4SMF2</accession>
<evidence type="ECO:0000256" key="4">
    <source>
        <dbReference type="ARBA" id="ARBA00023136"/>
    </source>
</evidence>
<dbReference type="PROSITE" id="PS51012">
    <property type="entry name" value="ABC_TM2"/>
    <property type="match status" value="1"/>
</dbReference>
<feature type="transmembrane region" description="Helical" evidence="5">
    <location>
        <begin position="173"/>
        <end position="192"/>
    </location>
</feature>
<evidence type="ECO:0000256" key="1">
    <source>
        <dbReference type="ARBA" id="ARBA00004141"/>
    </source>
</evidence>
<dbReference type="Pfam" id="PF01061">
    <property type="entry name" value="ABC2_membrane"/>
    <property type="match status" value="1"/>
</dbReference>
<feature type="domain" description="ABC transmembrane type-2" evidence="6">
    <location>
        <begin position="24"/>
        <end position="253"/>
    </location>
</feature>
<dbReference type="InterPro" id="IPR051784">
    <property type="entry name" value="Nod_factor_ABC_transporter"/>
</dbReference>
<gene>
    <name evidence="7" type="ORF">AVDCRST_MAG67-1820</name>
</gene>
<feature type="transmembrane region" description="Helical" evidence="5">
    <location>
        <begin position="141"/>
        <end position="166"/>
    </location>
</feature>
<organism evidence="7">
    <name type="scientific">uncultured Solirubrobacteraceae bacterium</name>
    <dbReference type="NCBI Taxonomy" id="1162706"/>
    <lineage>
        <taxon>Bacteria</taxon>
        <taxon>Bacillati</taxon>
        <taxon>Actinomycetota</taxon>
        <taxon>Thermoleophilia</taxon>
        <taxon>Solirubrobacterales</taxon>
        <taxon>Solirubrobacteraceae</taxon>
        <taxon>environmental samples</taxon>
    </lineage>
</organism>
<keyword evidence="4 5" id="KW-0472">Membrane</keyword>
<feature type="transmembrane region" description="Helical" evidence="5">
    <location>
        <begin position="60"/>
        <end position="81"/>
    </location>
</feature>
<dbReference type="InterPro" id="IPR013525">
    <property type="entry name" value="ABC2_TM"/>
</dbReference>
<dbReference type="InterPro" id="IPR047817">
    <property type="entry name" value="ABC2_TM_bact-type"/>
</dbReference>
<feature type="transmembrane region" description="Helical" evidence="5">
    <location>
        <begin position="102"/>
        <end position="129"/>
    </location>
</feature>
<comment type="similarity">
    <text evidence="5">Belongs to the ABC-2 integral membrane protein family.</text>
</comment>
<dbReference type="EMBL" id="CADCVQ010000073">
    <property type="protein sequence ID" value="CAA9497815.1"/>
    <property type="molecule type" value="Genomic_DNA"/>
</dbReference>
<evidence type="ECO:0000313" key="7">
    <source>
        <dbReference type="EMBL" id="CAA9497815.1"/>
    </source>
</evidence>